<dbReference type="Gene3D" id="1.10.1660.10">
    <property type="match status" value="1"/>
</dbReference>
<dbReference type="InterPro" id="IPR009061">
    <property type="entry name" value="DNA-bd_dom_put_sf"/>
</dbReference>
<dbReference type="Proteomes" id="UP001216440">
    <property type="component" value="Chromosome"/>
</dbReference>
<proteinExistence type="predicted"/>
<dbReference type="InterPro" id="IPR015358">
    <property type="entry name" value="Tscrpt_reg_MerR_DNA-bd"/>
</dbReference>
<keyword evidence="3" id="KW-1185">Reference proteome</keyword>
<organism evidence="2 3">
    <name type="scientific">Streptomyces cathayae</name>
    <dbReference type="NCBI Taxonomy" id="3031124"/>
    <lineage>
        <taxon>Bacteria</taxon>
        <taxon>Bacillati</taxon>
        <taxon>Actinomycetota</taxon>
        <taxon>Actinomycetes</taxon>
        <taxon>Kitasatosporales</taxon>
        <taxon>Streptomycetaceae</taxon>
        <taxon>Streptomyces</taxon>
    </lineage>
</organism>
<evidence type="ECO:0000313" key="2">
    <source>
        <dbReference type="EMBL" id="WGD44775.1"/>
    </source>
</evidence>
<gene>
    <name evidence="2" type="ORF">PYS65_03025</name>
</gene>
<evidence type="ECO:0000313" key="3">
    <source>
        <dbReference type="Proteomes" id="UP001216440"/>
    </source>
</evidence>
<accession>A0ABY8K934</accession>
<sequence length="84" mass="9193">MRSILALRDDGHAPCTHVTELIHAHLDDIDRRLAELVTTREALRALVGRAATTGPATCGADDIWLSRCRTLYGPPLPTGPPRLR</sequence>
<evidence type="ECO:0000259" key="1">
    <source>
        <dbReference type="Pfam" id="PF09278"/>
    </source>
</evidence>
<dbReference type="GO" id="GO:0003677">
    <property type="term" value="F:DNA binding"/>
    <property type="evidence" value="ECO:0007669"/>
    <property type="project" value="UniProtKB-KW"/>
</dbReference>
<reference evidence="2 3" key="1">
    <citation type="submission" date="2023-03" db="EMBL/GenBank/DDBJ databases">
        <authorList>
            <person name="Mo P."/>
        </authorList>
    </citation>
    <scope>NUCLEOTIDE SEQUENCE [LARGE SCALE GENOMIC DNA]</scope>
    <source>
        <strain evidence="2 3">HUAS 5</strain>
    </source>
</reference>
<protein>
    <submittedName>
        <fullName evidence="2">MerR family DNA-binding protein</fullName>
    </submittedName>
</protein>
<keyword evidence="2" id="KW-0238">DNA-binding</keyword>
<feature type="domain" description="Transcription regulator MerR DNA binding" evidence="1">
    <location>
        <begin position="1"/>
        <end position="46"/>
    </location>
</feature>
<dbReference type="EMBL" id="CP121682">
    <property type="protein sequence ID" value="WGD44775.1"/>
    <property type="molecule type" value="Genomic_DNA"/>
</dbReference>
<name>A0ABY8K934_9ACTN</name>
<dbReference type="SUPFAM" id="SSF46955">
    <property type="entry name" value="Putative DNA-binding domain"/>
    <property type="match status" value="1"/>
</dbReference>
<dbReference type="Pfam" id="PF09278">
    <property type="entry name" value="MerR-DNA-bind"/>
    <property type="match status" value="1"/>
</dbReference>